<evidence type="ECO:0000313" key="1">
    <source>
        <dbReference type="EMBL" id="PXF44804.1"/>
    </source>
</evidence>
<organism evidence="1 2">
    <name type="scientific">Gracilariopsis chorda</name>
    <dbReference type="NCBI Taxonomy" id="448386"/>
    <lineage>
        <taxon>Eukaryota</taxon>
        <taxon>Rhodophyta</taxon>
        <taxon>Florideophyceae</taxon>
        <taxon>Rhodymeniophycidae</taxon>
        <taxon>Gracilariales</taxon>
        <taxon>Gracilariaceae</taxon>
        <taxon>Gracilariopsis</taxon>
    </lineage>
</organism>
<name>A0A2V3IRS0_9FLOR</name>
<accession>A0A2V3IRS0</accession>
<protein>
    <submittedName>
        <fullName evidence="1">Uncharacterized protein</fullName>
    </submittedName>
</protein>
<dbReference type="AlphaFoldDB" id="A0A2V3IRS0"/>
<keyword evidence="2" id="KW-1185">Reference proteome</keyword>
<proteinExistence type="predicted"/>
<comment type="caution">
    <text evidence="1">The sequence shown here is derived from an EMBL/GenBank/DDBJ whole genome shotgun (WGS) entry which is preliminary data.</text>
</comment>
<dbReference type="EMBL" id="NBIV01000081">
    <property type="protein sequence ID" value="PXF44804.1"/>
    <property type="molecule type" value="Genomic_DNA"/>
</dbReference>
<reference evidence="1 2" key="1">
    <citation type="journal article" date="2018" name="Mol. Biol. Evol.">
        <title>Analysis of the draft genome of the red seaweed Gracilariopsis chorda provides insights into genome size evolution in Rhodophyta.</title>
        <authorList>
            <person name="Lee J."/>
            <person name="Yang E.C."/>
            <person name="Graf L."/>
            <person name="Yang J.H."/>
            <person name="Qiu H."/>
            <person name="Zel Zion U."/>
            <person name="Chan C.X."/>
            <person name="Stephens T.G."/>
            <person name="Weber A.P.M."/>
            <person name="Boo G.H."/>
            <person name="Boo S.M."/>
            <person name="Kim K.M."/>
            <person name="Shin Y."/>
            <person name="Jung M."/>
            <person name="Lee S.J."/>
            <person name="Yim H.S."/>
            <person name="Lee J.H."/>
            <person name="Bhattacharya D."/>
            <person name="Yoon H.S."/>
        </authorList>
    </citation>
    <scope>NUCLEOTIDE SEQUENCE [LARGE SCALE GENOMIC DNA]</scope>
    <source>
        <strain evidence="1 2">SKKU-2015</strain>
        <tissue evidence="1">Whole body</tissue>
    </source>
</reference>
<evidence type="ECO:0000313" key="2">
    <source>
        <dbReference type="Proteomes" id="UP000247409"/>
    </source>
</evidence>
<sequence>MITKRAKPVFLDSCTVLHFGNQTAILASNPFSPGLSGKAREEVENPGSAHNPIGFQPFHKAHHSGVPYAIYPASCKASHGDVFMMHVSFVDVLVKLATIK</sequence>
<gene>
    <name evidence="1" type="ORF">BWQ96_05474</name>
</gene>
<dbReference type="Proteomes" id="UP000247409">
    <property type="component" value="Unassembled WGS sequence"/>
</dbReference>